<dbReference type="Gene3D" id="6.20.270.20">
    <property type="entry name" value="LapD/MoxY periplasmic domain"/>
    <property type="match status" value="1"/>
</dbReference>
<dbReference type="PROSITE" id="PS50883">
    <property type="entry name" value="EAL"/>
    <property type="match status" value="1"/>
</dbReference>
<feature type="transmembrane region" description="Helical" evidence="1">
    <location>
        <begin position="12"/>
        <end position="34"/>
    </location>
</feature>
<dbReference type="SMART" id="SM00304">
    <property type="entry name" value="HAMP"/>
    <property type="match status" value="1"/>
</dbReference>
<dbReference type="GO" id="GO:0007165">
    <property type="term" value="P:signal transduction"/>
    <property type="evidence" value="ECO:0007669"/>
    <property type="project" value="InterPro"/>
</dbReference>
<dbReference type="GO" id="GO:0071111">
    <property type="term" value="F:cyclic-guanylate-specific phosphodiesterase activity"/>
    <property type="evidence" value="ECO:0007669"/>
    <property type="project" value="InterPro"/>
</dbReference>
<evidence type="ECO:0000259" key="3">
    <source>
        <dbReference type="PROSITE" id="PS50885"/>
    </source>
</evidence>
<dbReference type="SUPFAM" id="SSF141868">
    <property type="entry name" value="EAL domain-like"/>
    <property type="match status" value="1"/>
</dbReference>
<evidence type="ECO:0000259" key="2">
    <source>
        <dbReference type="PROSITE" id="PS50883"/>
    </source>
</evidence>
<evidence type="ECO:0000256" key="1">
    <source>
        <dbReference type="SAM" id="Phobius"/>
    </source>
</evidence>
<keyword evidence="1" id="KW-0812">Transmembrane</keyword>
<protein>
    <submittedName>
        <fullName evidence="4">Diguanylate cyclase/phosphodiesterase</fullName>
    </submittedName>
</protein>
<evidence type="ECO:0000313" key="5">
    <source>
        <dbReference type="Proteomes" id="UP000295830"/>
    </source>
</evidence>
<dbReference type="InterPro" id="IPR029787">
    <property type="entry name" value="Nucleotide_cyclase"/>
</dbReference>
<dbReference type="Proteomes" id="UP000295830">
    <property type="component" value="Unassembled WGS sequence"/>
</dbReference>
<dbReference type="Gene3D" id="6.10.340.10">
    <property type="match status" value="1"/>
</dbReference>
<dbReference type="Pfam" id="PF00563">
    <property type="entry name" value="EAL"/>
    <property type="match status" value="1"/>
</dbReference>
<dbReference type="CDD" id="cd06225">
    <property type="entry name" value="HAMP"/>
    <property type="match status" value="1"/>
</dbReference>
<feature type="domain" description="HAMP" evidence="3">
    <location>
        <begin position="178"/>
        <end position="230"/>
    </location>
</feature>
<dbReference type="PANTHER" id="PTHR33121:SF79">
    <property type="entry name" value="CYCLIC DI-GMP PHOSPHODIESTERASE PDED-RELATED"/>
    <property type="match status" value="1"/>
</dbReference>
<dbReference type="SMART" id="SM00052">
    <property type="entry name" value="EAL"/>
    <property type="match status" value="1"/>
</dbReference>
<dbReference type="InterPro" id="IPR042461">
    <property type="entry name" value="LapD_MoxY_peri_C"/>
</dbReference>
<reference evidence="4 5" key="1">
    <citation type="submission" date="2019-03" db="EMBL/GenBank/DDBJ databases">
        <title>Genomic Encyclopedia of Type Strains, Phase IV (KMG-IV): sequencing the most valuable type-strain genomes for metagenomic binning, comparative biology and taxonomic classification.</title>
        <authorList>
            <person name="Goeker M."/>
        </authorList>
    </citation>
    <scope>NUCLEOTIDE SEQUENCE [LARGE SCALE GENOMIC DNA]</scope>
    <source>
        <strain evidence="4 5">DSM 15505</strain>
    </source>
</reference>
<dbReference type="SUPFAM" id="SSF158472">
    <property type="entry name" value="HAMP domain-like"/>
    <property type="match status" value="1"/>
</dbReference>
<dbReference type="InterPro" id="IPR043128">
    <property type="entry name" value="Rev_trsase/Diguanyl_cyclase"/>
</dbReference>
<dbReference type="Pfam" id="PF16448">
    <property type="entry name" value="LapD_MoxY_N"/>
    <property type="match status" value="1"/>
</dbReference>
<dbReference type="Pfam" id="PF00990">
    <property type="entry name" value="GGDEF"/>
    <property type="match status" value="1"/>
</dbReference>
<keyword evidence="1" id="KW-0472">Membrane</keyword>
<dbReference type="OrthoDB" id="5894408at2"/>
<proteinExistence type="predicted"/>
<name>A0A4R7JTH5_9GAMM</name>
<dbReference type="InterPro" id="IPR035919">
    <property type="entry name" value="EAL_sf"/>
</dbReference>
<evidence type="ECO:0000313" key="4">
    <source>
        <dbReference type="EMBL" id="TDT40179.1"/>
    </source>
</evidence>
<dbReference type="Gene3D" id="3.20.20.450">
    <property type="entry name" value="EAL domain"/>
    <property type="match status" value="1"/>
</dbReference>
<dbReference type="PANTHER" id="PTHR33121">
    <property type="entry name" value="CYCLIC DI-GMP PHOSPHODIESTERASE PDEF"/>
    <property type="match status" value="1"/>
</dbReference>
<keyword evidence="5" id="KW-1185">Reference proteome</keyword>
<dbReference type="SUPFAM" id="SSF55073">
    <property type="entry name" value="Nucleotide cyclase"/>
    <property type="match status" value="1"/>
</dbReference>
<dbReference type="Gene3D" id="3.30.110.200">
    <property type="match status" value="1"/>
</dbReference>
<dbReference type="GO" id="GO:0016020">
    <property type="term" value="C:membrane"/>
    <property type="evidence" value="ECO:0007669"/>
    <property type="project" value="InterPro"/>
</dbReference>
<dbReference type="PROSITE" id="PS50885">
    <property type="entry name" value="HAMP"/>
    <property type="match status" value="1"/>
</dbReference>
<dbReference type="SMART" id="SM00267">
    <property type="entry name" value="GGDEF"/>
    <property type="match status" value="1"/>
</dbReference>
<gene>
    <name evidence="4" type="ORF">DES49_1943</name>
</gene>
<dbReference type="InterPro" id="IPR050706">
    <property type="entry name" value="Cyclic-di-GMP_PDE-like"/>
</dbReference>
<dbReference type="CDD" id="cd01948">
    <property type="entry name" value="EAL"/>
    <property type="match status" value="1"/>
</dbReference>
<comment type="caution">
    <text evidence="4">The sequence shown here is derived from an EMBL/GenBank/DDBJ whole genome shotgun (WGS) entry which is preliminary data.</text>
</comment>
<feature type="transmembrane region" description="Helical" evidence="1">
    <location>
        <begin position="151"/>
        <end position="174"/>
    </location>
</feature>
<dbReference type="RefSeq" id="WP_133736207.1">
    <property type="nucleotide sequence ID" value="NZ_SOAX01000004.1"/>
</dbReference>
<dbReference type="Gene3D" id="3.30.70.270">
    <property type="match status" value="1"/>
</dbReference>
<dbReference type="InterPro" id="IPR003660">
    <property type="entry name" value="HAMP_dom"/>
</dbReference>
<sequence length="657" mass="72725">MNQGHGAPGYSLRWLLMVFVTALMVSVLVAGTYLSASRFTQYLAYQLQVQTRDAAVALGVSLSTVETDGEARRIIDAMFDSGAYRSIKLQGPNGQTRHKRGRESADQGVPQWFRSWAALPAPQGRAAVVAGWEPSGEVIVRGDPGPALTNLWQSFLTDLVWVGVILLLSLWVLWRGTRRLLKPLGRLEGQALSLEAGDFSVRTPEPEVRELAPVVRAMNRMAEQLSQTFRRQVRVIDELQRQVSQDPVTGLNNRQTFEQQLNTLLYSREDSAGGVLAIFRLQDFSAFNRNKGRPAGNRLLSDCGDIIRYFEVRHPGVISGRGQGAEIALFLPHAGIADGDQWLLELVHEMSERYSAHAAPGVGVVQVGATVADPALQPGEILARADSGLQQAESGDQPVVVWGHALPVSPSDTTDWRTTLDAALAGDGLTLVWQPCYSPLGHPVMEQVLARLAIKGQWMSAAQFIPFLERYLLTSALDRRVLELTLEKLEQHPEQVFSVALGQASLADEAFLHWLGLRLERAGNLTTRLWLAFPERVVQALPDAVATLEDYAEQTGVRLMVDQFGTGGISFDYLARIRIQGVRIGQQYVRDIHQREDARFFLESMVPVIQQQGMQVFVSGVEVADEWEVIQSMAVDAVMGFHLCRPQDQPSVERERG</sequence>
<dbReference type="EMBL" id="SOAX01000004">
    <property type="protein sequence ID" value="TDT40179.1"/>
    <property type="molecule type" value="Genomic_DNA"/>
</dbReference>
<dbReference type="InterPro" id="IPR001633">
    <property type="entry name" value="EAL_dom"/>
</dbReference>
<dbReference type="InterPro" id="IPR032244">
    <property type="entry name" value="LapD_MoxY_N"/>
</dbReference>
<dbReference type="InterPro" id="IPR000160">
    <property type="entry name" value="GGDEF_dom"/>
</dbReference>
<feature type="domain" description="EAL" evidence="2">
    <location>
        <begin position="413"/>
        <end position="657"/>
    </location>
</feature>
<accession>A0A4R7JTH5</accession>
<keyword evidence="1" id="KW-1133">Transmembrane helix</keyword>
<dbReference type="AlphaFoldDB" id="A0A4R7JTH5"/>
<dbReference type="Pfam" id="PF00672">
    <property type="entry name" value="HAMP"/>
    <property type="match status" value="1"/>
</dbReference>
<organism evidence="4 5">
    <name type="scientific">Halospina denitrificans</name>
    <dbReference type="NCBI Taxonomy" id="332522"/>
    <lineage>
        <taxon>Bacteria</taxon>
        <taxon>Pseudomonadati</taxon>
        <taxon>Pseudomonadota</taxon>
        <taxon>Gammaproteobacteria</taxon>
        <taxon>Halospina</taxon>
    </lineage>
</organism>